<evidence type="ECO:0000256" key="3">
    <source>
        <dbReference type="SAM" id="Coils"/>
    </source>
</evidence>
<evidence type="ECO:0000256" key="1">
    <source>
        <dbReference type="ARBA" id="ARBA00004196"/>
    </source>
</evidence>
<keyword evidence="2 3" id="KW-0175">Coiled coil</keyword>
<name>A0ABT4VLC3_9HYPH</name>
<feature type="domain" description="YbhG-like alpha-helical hairpin" evidence="4">
    <location>
        <begin position="67"/>
        <end position="194"/>
    </location>
</feature>
<dbReference type="Gene3D" id="1.10.287.470">
    <property type="entry name" value="Helix hairpin bin"/>
    <property type="match status" value="2"/>
</dbReference>
<evidence type="ECO:0000256" key="2">
    <source>
        <dbReference type="ARBA" id="ARBA00023054"/>
    </source>
</evidence>
<proteinExistence type="predicted"/>
<evidence type="ECO:0000313" key="6">
    <source>
        <dbReference type="Proteomes" id="UP001148313"/>
    </source>
</evidence>
<keyword evidence="6" id="KW-1185">Reference proteome</keyword>
<dbReference type="Gene3D" id="2.40.50.100">
    <property type="match status" value="2"/>
</dbReference>
<dbReference type="RefSeq" id="WP_271089095.1">
    <property type="nucleotide sequence ID" value="NZ_JAPJZH010000004.1"/>
</dbReference>
<reference evidence="5" key="1">
    <citation type="submission" date="2022-11" db="EMBL/GenBank/DDBJ databases">
        <title>Hoeflea poritis sp. nov., isolated from scleractinian coral Porites lutea.</title>
        <authorList>
            <person name="Zhang G."/>
            <person name="Wei Q."/>
            <person name="Cai L."/>
        </authorList>
    </citation>
    <scope>NUCLEOTIDE SEQUENCE</scope>
    <source>
        <strain evidence="5">E7-10</strain>
    </source>
</reference>
<evidence type="ECO:0000259" key="4">
    <source>
        <dbReference type="Pfam" id="PF25881"/>
    </source>
</evidence>
<feature type="coiled-coil region" evidence="3">
    <location>
        <begin position="101"/>
        <end position="128"/>
    </location>
</feature>
<dbReference type="PANTHER" id="PTHR32347">
    <property type="entry name" value="EFFLUX SYSTEM COMPONENT YKNX-RELATED"/>
    <property type="match status" value="1"/>
</dbReference>
<dbReference type="SUPFAM" id="SSF111369">
    <property type="entry name" value="HlyD-like secretion proteins"/>
    <property type="match status" value="3"/>
</dbReference>
<comment type="caution">
    <text evidence="5">The sequence shown here is derived from an EMBL/GenBank/DDBJ whole genome shotgun (WGS) entry which is preliminary data.</text>
</comment>
<sequence>MDTVYAWIVALYTAIWPGAADPPDNRYFGYVEGEYVYVAPKESGVLESLDVNRGDTVEAGQALFSLDADQQLIALGQAEADLMIARSKLIDESTGKRPEEIAVIEEQLRNAEASLDLAQADYERYKELSVNDFVSPSQLDQAAATLDQAAATVGEQRANLRVARLPARSAQLDEARQSVKSSELAVDSARIKLNDRALTAPAGGYVQQTYYLPGEYVQAGMPVVSILPPGEIKFRFYVGEPDRAGLAVGGKVMIGCDNCKEPIAARITYISSSAEYTPPVIYSLEERSKLVFMAEALPDEPTTLLPGQPIDVTVAK</sequence>
<dbReference type="Pfam" id="PF25881">
    <property type="entry name" value="HH_YBHG"/>
    <property type="match status" value="1"/>
</dbReference>
<dbReference type="Gene3D" id="2.40.30.170">
    <property type="match status" value="1"/>
</dbReference>
<organism evidence="5 6">
    <name type="scientific">Hoeflea poritis</name>
    <dbReference type="NCBI Taxonomy" id="2993659"/>
    <lineage>
        <taxon>Bacteria</taxon>
        <taxon>Pseudomonadati</taxon>
        <taxon>Pseudomonadota</taxon>
        <taxon>Alphaproteobacteria</taxon>
        <taxon>Hyphomicrobiales</taxon>
        <taxon>Rhizobiaceae</taxon>
        <taxon>Hoeflea</taxon>
    </lineage>
</organism>
<dbReference type="Proteomes" id="UP001148313">
    <property type="component" value="Unassembled WGS sequence"/>
</dbReference>
<comment type="subcellular location">
    <subcellularLocation>
        <location evidence="1">Cell envelope</location>
    </subcellularLocation>
</comment>
<gene>
    <name evidence="5" type="ORF">OOZ53_08935</name>
</gene>
<accession>A0ABT4VLC3</accession>
<dbReference type="EMBL" id="JAPJZH010000004">
    <property type="protein sequence ID" value="MDA4845471.1"/>
    <property type="molecule type" value="Genomic_DNA"/>
</dbReference>
<dbReference type="InterPro" id="IPR050465">
    <property type="entry name" value="UPF0194_transport"/>
</dbReference>
<dbReference type="InterPro" id="IPR059052">
    <property type="entry name" value="HH_YbhG-like"/>
</dbReference>
<protein>
    <submittedName>
        <fullName evidence="5">HlyD family efflux transporter periplasmic adaptor subunit</fullName>
    </submittedName>
</protein>
<dbReference type="PANTHER" id="PTHR32347:SF23">
    <property type="entry name" value="BLL5650 PROTEIN"/>
    <property type="match status" value="1"/>
</dbReference>
<evidence type="ECO:0000313" key="5">
    <source>
        <dbReference type="EMBL" id="MDA4845471.1"/>
    </source>
</evidence>